<evidence type="ECO:0000313" key="2">
    <source>
        <dbReference type="EMBL" id="MFC4392030.1"/>
    </source>
</evidence>
<protein>
    <submittedName>
        <fullName evidence="2">DUF6520 family protein</fullName>
    </submittedName>
</protein>
<feature type="chain" id="PRO_5047381743" evidence="1">
    <location>
        <begin position="23"/>
        <end position="88"/>
    </location>
</feature>
<evidence type="ECO:0000256" key="1">
    <source>
        <dbReference type="SAM" id="SignalP"/>
    </source>
</evidence>
<name>A0ABV8W891_9FLAO</name>
<keyword evidence="3" id="KW-1185">Reference proteome</keyword>
<feature type="signal peptide" evidence="1">
    <location>
        <begin position="1"/>
        <end position="22"/>
    </location>
</feature>
<sequence length="88" mass="9453">MKSNVFKIGLPLAVVAFGLASAASTSSIGKSSKPFVQMGYTHINDPQPCQQVWECDEAGDFNCKAPDGITQLYSLNSNCITPLKRSVE</sequence>
<dbReference type="Proteomes" id="UP001595719">
    <property type="component" value="Unassembled WGS sequence"/>
</dbReference>
<organism evidence="2 3">
    <name type="scientific">Flavobacterium quisquiliarum</name>
    <dbReference type="NCBI Taxonomy" id="1834436"/>
    <lineage>
        <taxon>Bacteria</taxon>
        <taxon>Pseudomonadati</taxon>
        <taxon>Bacteroidota</taxon>
        <taxon>Flavobacteriia</taxon>
        <taxon>Flavobacteriales</taxon>
        <taxon>Flavobacteriaceae</taxon>
        <taxon>Flavobacterium</taxon>
    </lineage>
</organism>
<reference evidence="3" key="1">
    <citation type="journal article" date="2019" name="Int. J. Syst. Evol. Microbiol.">
        <title>The Global Catalogue of Microorganisms (GCM) 10K type strain sequencing project: providing services to taxonomists for standard genome sequencing and annotation.</title>
        <authorList>
            <consortium name="The Broad Institute Genomics Platform"/>
            <consortium name="The Broad Institute Genome Sequencing Center for Infectious Disease"/>
            <person name="Wu L."/>
            <person name="Ma J."/>
        </authorList>
    </citation>
    <scope>NUCLEOTIDE SEQUENCE [LARGE SCALE GENOMIC DNA]</scope>
    <source>
        <strain evidence="3">CGMCC 1.15345</strain>
    </source>
</reference>
<accession>A0ABV8W891</accession>
<proteinExistence type="predicted"/>
<dbReference type="EMBL" id="JBHSCO010000004">
    <property type="protein sequence ID" value="MFC4392030.1"/>
    <property type="molecule type" value="Genomic_DNA"/>
</dbReference>
<keyword evidence="1" id="KW-0732">Signal</keyword>
<gene>
    <name evidence="2" type="ORF">ACFOY0_13605</name>
</gene>
<dbReference type="RefSeq" id="WP_219071303.1">
    <property type="nucleotide sequence ID" value="NZ_JBHSCO010000004.1"/>
</dbReference>
<evidence type="ECO:0000313" key="3">
    <source>
        <dbReference type="Proteomes" id="UP001595719"/>
    </source>
</evidence>
<comment type="caution">
    <text evidence="2">The sequence shown here is derived from an EMBL/GenBank/DDBJ whole genome shotgun (WGS) entry which is preliminary data.</text>
</comment>